<comment type="caution">
    <text evidence="2">The sequence shown here is derived from an EMBL/GenBank/DDBJ whole genome shotgun (WGS) entry which is preliminary data.</text>
</comment>
<reference evidence="2 3" key="1">
    <citation type="submission" date="2015-10" db="EMBL/GenBank/DDBJ databases">
        <title>Metagenome-Assembled Genomes uncover a global brackish microbiome.</title>
        <authorList>
            <person name="Hugerth L.W."/>
            <person name="Larsson J."/>
            <person name="Alneberg J."/>
            <person name="Lindh M.V."/>
            <person name="Legrand C."/>
            <person name="Pinhassi J."/>
            <person name="Andersson A.F."/>
        </authorList>
    </citation>
    <scope>NUCLEOTIDE SEQUENCE [LARGE SCALE GENOMIC DNA]</scope>
    <source>
        <strain evidence="2">BACL26 MAG-121220-bin70</strain>
    </source>
</reference>
<dbReference type="SUPFAM" id="SSF49785">
    <property type="entry name" value="Galactose-binding domain-like"/>
    <property type="match status" value="1"/>
</dbReference>
<dbReference type="NCBIfam" id="TIGR00976">
    <property type="entry name" value="CocE_NonD"/>
    <property type="match status" value="1"/>
</dbReference>
<protein>
    <recommendedName>
        <fullName evidence="1">Xaa-Pro dipeptidyl-peptidase C-terminal domain-containing protein</fullName>
    </recommendedName>
</protein>
<dbReference type="Pfam" id="PF08530">
    <property type="entry name" value="PepX_C"/>
    <property type="match status" value="1"/>
</dbReference>
<organism evidence="2 3">
    <name type="scientific">SAR92 bacterium BACL26 MAG-121220-bin70</name>
    <dbReference type="NCBI Taxonomy" id="1655626"/>
    <lineage>
        <taxon>Bacteria</taxon>
        <taxon>Pseudomonadati</taxon>
        <taxon>Pseudomonadota</taxon>
        <taxon>Gammaproteobacteria</taxon>
        <taxon>Cellvibrionales</taxon>
        <taxon>Porticoccaceae</taxon>
        <taxon>SAR92 clade</taxon>
    </lineage>
</organism>
<evidence type="ECO:0000313" key="3">
    <source>
        <dbReference type="Proteomes" id="UP000051213"/>
    </source>
</evidence>
<dbReference type="EMBL" id="LICA01000401">
    <property type="protein sequence ID" value="KRO91919.1"/>
    <property type="molecule type" value="Genomic_DNA"/>
</dbReference>
<dbReference type="Gene3D" id="2.60.120.260">
    <property type="entry name" value="Galactose-binding domain-like"/>
    <property type="match status" value="1"/>
</dbReference>
<feature type="domain" description="Xaa-Pro dipeptidyl-peptidase C-terminal" evidence="1">
    <location>
        <begin position="98"/>
        <end position="351"/>
    </location>
</feature>
<dbReference type="InterPro" id="IPR013736">
    <property type="entry name" value="Xaa-Pro_dipept_C"/>
</dbReference>
<dbReference type="Proteomes" id="UP000051213">
    <property type="component" value="Unassembled WGS sequence"/>
</dbReference>
<proteinExistence type="predicted"/>
<evidence type="ECO:0000313" key="2">
    <source>
        <dbReference type="EMBL" id="KRO91919.1"/>
    </source>
</evidence>
<dbReference type="InterPro" id="IPR008979">
    <property type="entry name" value="Galactose-bd-like_sf"/>
</dbReference>
<dbReference type="Gene3D" id="1.10.3020.10">
    <property type="entry name" value="alpha-amino acid ester hydrolase ( Helical cap domain)"/>
    <property type="match status" value="1"/>
</dbReference>
<dbReference type="GO" id="GO:0008239">
    <property type="term" value="F:dipeptidyl-peptidase activity"/>
    <property type="evidence" value="ECO:0007669"/>
    <property type="project" value="InterPro"/>
</dbReference>
<accession>A0A0R2TXP2</accession>
<sequence length="357" mass="40711">MTSPPDSEYFRNLDFARASDTFNVPALFMDFWYDYGSEETTEMFNAFRENAQSKVSESNQFMIIGPSTHCGYTEATENTIVGERELGDARLPWLDIQLRWYDYWLKGKKNGITDMPKVQYYLMGKNEWRQSEVWPPKNTTYQKWYLQGQGSANSRHGDGVLSLKAPEKSNVDSFIYDPAHPVPSLGGHSCCTGSDSEAGGYDQSEIELRNDVLVYTSEALSEGIEVTGSIDVVLWVSSSATDTDFTAKLVDVYPDGRAFNIQEGALRMRYRKSLSRAELTTPGELYEIRLDLRASSNYFAKDHKIRLEITSSNFPRWDRNLNTGGNNYDETEWLVANNKVYHAKDKLSYLILPVIKK</sequence>
<gene>
    <name evidence="2" type="ORF">ABS24_00670</name>
</gene>
<dbReference type="Gene3D" id="3.40.50.1820">
    <property type="entry name" value="alpha/beta hydrolase"/>
    <property type="match status" value="1"/>
</dbReference>
<name>A0A0R2TXP2_9GAMM</name>
<dbReference type="AlphaFoldDB" id="A0A0R2TXP2"/>
<dbReference type="SMART" id="SM00939">
    <property type="entry name" value="PepX_C"/>
    <property type="match status" value="1"/>
</dbReference>
<dbReference type="InterPro" id="IPR005674">
    <property type="entry name" value="CocE/Ser_esterase"/>
</dbReference>
<dbReference type="SUPFAM" id="SSF53474">
    <property type="entry name" value="alpha/beta-Hydrolases"/>
    <property type="match status" value="1"/>
</dbReference>
<dbReference type="InterPro" id="IPR029058">
    <property type="entry name" value="AB_hydrolase_fold"/>
</dbReference>
<evidence type="ECO:0000259" key="1">
    <source>
        <dbReference type="SMART" id="SM00939"/>
    </source>
</evidence>